<dbReference type="PANTHER" id="PTHR30603:SF47">
    <property type="entry name" value="RNA POLYMERASE SIGMA FACTOR SIGD, CHLOROPLASTIC"/>
    <property type="match status" value="1"/>
</dbReference>
<sequence length="690" mass="76471">MPVLSAYVHSLFAGGHVANRQAAQPDDWQAALEAAYAEGARHVLLDAGFDALADDAVQALLHGLPPGIYLTAAALHVRPSGWWPQVGLVDGAPHLFRADLPHPVGSGSGPAPLPVQRRRGRPRKHPLPTGLAPAAAEAQPADLNHYLEQAWARLGEHDRDILHARLGIDGQPRTLEQIAQLRVPEVSRERIRQLEQRALKTLRELPASAHLLRRLRALIRSDQPLLALPQLHQRDPWFDQHNTQQPWFEKLLRALAEGEIDTIEHEGQSILVPFPLAHWQHCVQQARSLLLKLSHEDCLLNQAQEQVGHLLEERHAAFRPLLWQAAGGDQAQTATGPDGQLRIVAMGQGAKELVKVVLFEANEPLHRDQVVQLVRALTQREISDMSITNALPDVGVLMARGHYGLRRHLPYSDEQIEALVEAAESLVLSAPVARQWSTEEICRAVRDEGLFEGELDPYLLGACLRLHGTRLIDLKKGVWEPADGALGGRIMIRDFIVELLQEMGRPLSTEELKNALRERRGLAATFQIQPRDPLVRLGKAVWGLIDRDLPVPVGSLGPYVDALQAQLKRSGEGLHVSEVIRVLGQAGLDVGWVEDPELFFALAQRRNQMRVTPARYLVLSEWPDERRLTPTAAIRQAVADDPMRPAAAIAADASARARREIGVDAVRYILNNCDYTYDRNSGGWSQVAIS</sequence>
<name>A0A0R0BUV8_9GAMM</name>
<dbReference type="SUPFAM" id="SSF88659">
    <property type="entry name" value="Sigma3 and sigma4 domains of RNA polymerase sigma factors"/>
    <property type="match status" value="1"/>
</dbReference>
<proteinExistence type="predicted"/>
<dbReference type="STRING" id="266128.ABB25_00235"/>
<keyword evidence="4" id="KW-1185">Reference proteome</keyword>
<accession>A0A0R0BUV8</accession>
<feature type="region of interest" description="Disordered" evidence="1">
    <location>
        <begin position="100"/>
        <end position="131"/>
    </location>
</feature>
<reference evidence="3 4" key="1">
    <citation type="submission" date="2015-05" db="EMBL/GenBank/DDBJ databases">
        <title>Genome sequencing and analysis of members of genus Stenotrophomonas.</title>
        <authorList>
            <person name="Patil P.P."/>
            <person name="Midha S."/>
            <person name="Patil P.B."/>
        </authorList>
    </citation>
    <scope>NUCLEOTIDE SEQUENCE [LARGE SCALE GENOMIC DNA]</scope>
    <source>
        <strain evidence="3 4">DSM 17805</strain>
    </source>
</reference>
<evidence type="ECO:0000313" key="4">
    <source>
        <dbReference type="Proteomes" id="UP000051254"/>
    </source>
</evidence>
<dbReference type="AlphaFoldDB" id="A0A0R0BUV8"/>
<dbReference type="GO" id="GO:0003700">
    <property type="term" value="F:DNA-binding transcription factor activity"/>
    <property type="evidence" value="ECO:0007669"/>
    <property type="project" value="InterPro"/>
</dbReference>
<dbReference type="GO" id="GO:0006352">
    <property type="term" value="P:DNA-templated transcription initiation"/>
    <property type="evidence" value="ECO:0007669"/>
    <property type="project" value="InterPro"/>
</dbReference>
<organism evidence="3 4">
    <name type="scientific">Stenotrophomonas koreensis</name>
    <dbReference type="NCBI Taxonomy" id="266128"/>
    <lineage>
        <taxon>Bacteria</taxon>
        <taxon>Pseudomonadati</taxon>
        <taxon>Pseudomonadota</taxon>
        <taxon>Gammaproteobacteria</taxon>
        <taxon>Lysobacterales</taxon>
        <taxon>Lysobacteraceae</taxon>
        <taxon>Stenotrophomonas</taxon>
    </lineage>
</organism>
<dbReference type="PATRIC" id="fig|266128.3.peg.51"/>
<evidence type="ECO:0000256" key="1">
    <source>
        <dbReference type="SAM" id="MobiDB-lite"/>
    </source>
</evidence>
<dbReference type="Gene3D" id="1.10.10.10">
    <property type="entry name" value="Winged helix-like DNA-binding domain superfamily/Winged helix DNA-binding domain"/>
    <property type="match status" value="1"/>
</dbReference>
<dbReference type="EMBL" id="LDJH01000001">
    <property type="protein sequence ID" value="KRG61056.1"/>
    <property type="molecule type" value="Genomic_DNA"/>
</dbReference>
<feature type="compositionally biased region" description="Basic residues" evidence="1">
    <location>
        <begin position="116"/>
        <end position="126"/>
    </location>
</feature>
<dbReference type="Pfam" id="PF04545">
    <property type="entry name" value="Sigma70_r4"/>
    <property type="match status" value="1"/>
</dbReference>
<dbReference type="PANTHER" id="PTHR30603">
    <property type="entry name" value="RNA POLYMERASE SIGMA FACTOR RPO"/>
    <property type="match status" value="1"/>
</dbReference>
<dbReference type="InterPro" id="IPR007630">
    <property type="entry name" value="RNA_pol_sigma70_r4"/>
</dbReference>
<comment type="caution">
    <text evidence="3">The sequence shown here is derived from an EMBL/GenBank/DDBJ whole genome shotgun (WGS) entry which is preliminary data.</text>
</comment>
<feature type="domain" description="RNA polymerase sigma-70 region 4" evidence="2">
    <location>
        <begin position="152"/>
        <end position="204"/>
    </location>
</feature>
<evidence type="ECO:0000259" key="2">
    <source>
        <dbReference type="Pfam" id="PF04545"/>
    </source>
</evidence>
<dbReference type="Proteomes" id="UP000051254">
    <property type="component" value="Unassembled WGS sequence"/>
</dbReference>
<protein>
    <recommendedName>
        <fullName evidence="2">RNA polymerase sigma-70 region 4 domain-containing protein</fullName>
    </recommendedName>
</protein>
<dbReference type="InterPro" id="IPR036388">
    <property type="entry name" value="WH-like_DNA-bd_sf"/>
</dbReference>
<dbReference type="InterPro" id="IPR013324">
    <property type="entry name" value="RNA_pol_sigma_r3/r4-like"/>
</dbReference>
<evidence type="ECO:0000313" key="3">
    <source>
        <dbReference type="EMBL" id="KRG61056.1"/>
    </source>
</evidence>
<gene>
    <name evidence="3" type="ORF">ABB25_00235</name>
</gene>
<dbReference type="InterPro" id="IPR050239">
    <property type="entry name" value="Sigma-70_RNA_pol_init_factors"/>
</dbReference>